<comment type="caution">
    <text evidence="7">The sequence shown here is derived from an EMBL/GenBank/DDBJ whole genome shotgun (WGS) entry which is preliminary data.</text>
</comment>
<dbReference type="Proteomes" id="UP001562354">
    <property type="component" value="Unassembled WGS sequence"/>
</dbReference>
<dbReference type="InterPro" id="IPR027524">
    <property type="entry name" value="eIF3h"/>
</dbReference>
<evidence type="ECO:0000259" key="6">
    <source>
        <dbReference type="PROSITE" id="PS50249"/>
    </source>
</evidence>
<proteinExistence type="inferred from homology"/>
<dbReference type="RefSeq" id="XP_069203229.1">
    <property type="nucleotide sequence ID" value="XM_069345404.1"/>
</dbReference>
<name>A0ABR3PLF3_9PEZI</name>
<dbReference type="GeneID" id="95979293"/>
<comment type="similarity">
    <text evidence="4">Belongs to the eIF-3 subunit H family.</text>
</comment>
<dbReference type="Gene3D" id="3.40.140.10">
    <property type="entry name" value="Cytidine Deaminase, domain 2"/>
    <property type="match status" value="1"/>
</dbReference>
<dbReference type="SMART" id="SM00232">
    <property type="entry name" value="JAB_MPN"/>
    <property type="match status" value="1"/>
</dbReference>
<dbReference type="InterPro" id="IPR050242">
    <property type="entry name" value="JAMM_MPN+_peptidase_M67A"/>
</dbReference>
<dbReference type="EMBL" id="JBFMKM010000004">
    <property type="protein sequence ID" value="KAL1306957.1"/>
    <property type="molecule type" value="Genomic_DNA"/>
</dbReference>
<keyword evidence="2 4" id="KW-0396">Initiation factor</keyword>
<keyword evidence="1 4" id="KW-0963">Cytoplasm</keyword>
<keyword evidence="8" id="KW-1185">Reference proteome</keyword>
<feature type="region of interest" description="Disordered" evidence="5">
    <location>
        <begin position="56"/>
        <end position="75"/>
    </location>
</feature>
<evidence type="ECO:0000256" key="3">
    <source>
        <dbReference type="ARBA" id="ARBA00022917"/>
    </source>
</evidence>
<evidence type="ECO:0000256" key="4">
    <source>
        <dbReference type="HAMAP-Rule" id="MF_03007"/>
    </source>
</evidence>
<dbReference type="InterPro" id="IPR045810">
    <property type="entry name" value="eIF3h_C"/>
</dbReference>
<comment type="subcellular location">
    <subcellularLocation>
        <location evidence="4">Cytoplasm</location>
    </subcellularLocation>
</comment>
<accession>A0ABR3PLF3</accession>
<organism evidence="7 8">
    <name type="scientific">Neodothiora populina</name>
    <dbReference type="NCBI Taxonomy" id="2781224"/>
    <lineage>
        <taxon>Eukaryota</taxon>
        <taxon>Fungi</taxon>
        <taxon>Dikarya</taxon>
        <taxon>Ascomycota</taxon>
        <taxon>Pezizomycotina</taxon>
        <taxon>Dothideomycetes</taxon>
        <taxon>Dothideomycetidae</taxon>
        <taxon>Dothideales</taxon>
        <taxon>Dothioraceae</taxon>
        <taxon>Neodothiora</taxon>
    </lineage>
</organism>
<dbReference type="CDD" id="cd08065">
    <property type="entry name" value="MPN_eIF3h"/>
    <property type="match status" value="1"/>
</dbReference>
<evidence type="ECO:0000256" key="2">
    <source>
        <dbReference type="ARBA" id="ARBA00022540"/>
    </source>
</evidence>
<comment type="subunit">
    <text evidence="4">Component of the eukaryotic translation initiation factor 3 (eIF-3) complex.</text>
</comment>
<dbReference type="PROSITE" id="PS50249">
    <property type="entry name" value="MPN"/>
    <property type="match status" value="1"/>
</dbReference>
<evidence type="ECO:0000256" key="1">
    <source>
        <dbReference type="ARBA" id="ARBA00022490"/>
    </source>
</evidence>
<protein>
    <recommendedName>
        <fullName evidence="4">Eukaryotic translation initiation factor 3 subunit H</fullName>
        <shortName evidence="4">eIF3h</shortName>
    </recommendedName>
</protein>
<dbReference type="InterPro" id="IPR037518">
    <property type="entry name" value="MPN"/>
</dbReference>
<dbReference type="InterPro" id="IPR000555">
    <property type="entry name" value="JAMM/MPN+_dom"/>
</dbReference>
<dbReference type="HAMAP" id="MF_03007">
    <property type="entry name" value="eIF3h"/>
    <property type="match status" value="1"/>
</dbReference>
<sequence>MADAIKETPLREVQVDALVVMRIIKHSSQTFPTVATGALVGMDINGQLQITNSFPFPHAADTSSGDNNYNNHDNQNLAAAAPRSKANHAYQNEMVKFLREVNVDAQNVGWYLSTNMGNFINMNTIENQYFYQKELNERTVTLVHDVSRSSQGSLSLRAYRLSPQFIAAYKESKFTTESLQKSGLRHQDIFTELPVRVHNSHLLTSFLHQLPTAPPKKAQLSFPPSLAALNVDPQLNSVPLVPNFDSLDLSIDPFLEKTCDLLLDSIENHHTELNNYQYYQRSLQREQAKITQWQQKRKAENAQRTATKQPLLPEDEWQKLFKLPQEPNRLETLLNSRQVEQYSRQVDGFTASVSSKMFAVRSNLLPGDE</sequence>
<dbReference type="Pfam" id="PF19445">
    <property type="entry name" value="eIF3h_C"/>
    <property type="match status" value="2"/>
</dbReference>
<evidence type="ECO:0000313" key="8">
    <source>
        <dbReference type="Proteomes" id="UP001562354"/>
    </source>
</evidence>
<dbReference type="PANTHER" id="PTHR10410">
    <property type="entry name" value="EUKARYOTIC TRANSLATION INITIATION FACTOR 3 -RELATED"/>
    <property type="match status" value="1"/>
</dbReference>
<dbReference type="Pfam" id="PF01398">
    <property type="entry name" value="JAB"/>
    <property type="match status" value="1"/>
</dbReference>
<reference evidence="7 8" key="1">
    <citation type="submission" date="2024-07" db="EMBL/GenBank/DDBJ databases">
        <title>Draft sequence of the Neodothiora populina.</title>
        <authorList>
            <person name="Drown D.D."/>
            <person name="Schuette U.S."/>
            <person name="Buechlein A.B."/>
            <person name="Rusch D.R."/>
            <person name="Winton L.W."/>
            <person name="Adams G.A."/>
        </authorList>
    </citation>
    <scope>NUCLEOTIDE SEQUENCE [LARGE SCALE GENOMIC DNA]</scope>
    <source>
        <strain evidence="7 8">CPC 39397</strain>
    </source>
</reference>
<evidence type="ECO:0000313" key="7">
    <source>
        <dbReference type="EMBL" id="KAL1306957.1"/>
    </source>
</evidence>
<feature type="domain" description="MPN" evidence="6">
    <location>
        <begin position="13"/>
        <end position="165"/>
    </location>
</feature>
<evidence type="ECO:0000256" key="5">
    <source>
        <dbReference type="SAM" id="MobiDB-lite"/>
    </source>
</evidence>
<comment type="function">
    <text evidence="4">Component of the eukaryotic translation initiation factor 3 (eIF-3) complex, which is involved in protein synthesis of a specialized repertoire of mRNAs and, together with other initiation factors, stimulates binding of mRNA and methionyl-tRNAi to the 40S ribosome. The eIF-3 complex specifically targets and initiates translation of a subset of mRNAs involved in cell proliferation.</text>
</comment>
<gene>
    <name evidence="7" type="ORF">AAFC00_005594</name>
</gene>
<keyword evidence="3 4" id="KW-0648">Protein biosynthesis</keyword>